<dbReference type="Proteomes" id="UP000053593">
    <property type="component" value="Unassembled WGS sequence"/>
</dbReference>
<gene>
    <name evidence="4" type="ORF">GYMLUDRAFT_84605</name>
</gene>
<feature type="coiled-coil region" evidence="1">
    <location>
        <begin position="363"/>
        <end position="397"/>
    </location>
</feature>
<keyword evidence="2" id="KW-1133">Transmembrane helix</keyword>
<evidence type="ECO:0000256" key="1">
    <source>
        <dbReference type="SAM" id="Coils"/>
    </source>
</evidence>
<protein>
    <submittedName>
        <fullName evidence="4">Uncharacterized protein</fullName>
    </submittedName>
</protein>
<organism evidence="4 5">
    <name type="scientific">Collybiopsis luxurians FD-317 M1</name>
    <dbReference type="NCBI Taxonomy" id="944289"/>
    <lineage>
        <taxon>Eukaryota</taxon>
        <taxon>Fungi</taxon>
        <taxon>Dikarya</taxon>
        <taxon>Basidiomycota</taxon>
        <taxon>Agaricomycotina</taxon>
        <taxon>Agaricomycetes</taxon>
        <taxon>Agaricomycetidae</taxon>
        <taxon>Agaricales</taxon>
        <taxon>Marasmiineae</taxon>
        <taxon>Omphalotaceae</taxon>
        <taxon>Collybiopsis</taxon>
        <taxon>Collybiopsis luxurians</taxon>
    </lineage>
</organism>
<evidence type="ECO:0000313" key="5">
    <source>
        <dbReference type="Proteomes" id="UP000053593"/>
    </source>
</evidence>
<keyword evidence="1" id="KW-0175">Coiled coil</keyword>
<dbReference type="EMBL" id="KN834769">
    <property type="protein sequence ID" value="KIK61851.1"/>
    <property type="molecule type" value="Genomic_DNA"/>
</dbReference>
<feature type="chain" id="PRO_5002207617" evidence="3">
    <location>
        <begin position="34"/>
        <end position="418"/>
    </location>
</feature>
<dbReference type="HOGENOM" id="CLU_033259_1_0_1"/>
<evidence type="ECO:0000256" key="2">
    <source>
        <dbReference type="SAM" id="Phobius"/>
    </source>
</evidence>
<proteinExistence type="predicted"/>
<feature type="transmembrane region" description="Helical" evidence="2">
    <location>
        <begin position="229"/>
        <end position="252"/>
    </location>
</feature>
<reference evidence="4 5" key="1">
    <citation type="submission" date="2014-04" db="EMBL/GenBank/DDBJ databases">
        <title>Evolutionary Origins and Diversification of the Mycorrhizal Mutualists.</title>
        <authorList>
            <consortium name="DOE Joint Genome Institute"/>
            <consortium name="Mycorrhizal Genomics Consortium"/>
            <person name="Kohler A."/>
            <person name="Kuo A."/>
            <person name="Nagy L.G."/>
            <person name="Floudas D."/>
            <person name="Copeland A."/>
            <person name="Barry K.W."/>
            <person name="Cichocki N."/>
            <person name="Veneault-Fourrey C."/>
            <person name="LaButti K."/>
            <person name="Lindquist E.A."/>
            <person name="Lipzen A."/>
            <person name="Lundell T."/>
            <person name="Morin E."/>
            <person name="Murat C."/>
            <person name="Riley R."/>
            <person name="Ohm R."/>
            <person name="Sun H."/>
            <person name="Tunlid A."/>
            <person name="Henrissat B."/>
            <person name="Grigoriev I.V."/>
            <person name="Hibbett D.S."/>
            <person name="Martin F."/>
        </authorList>
    </citation>
    <scope>NUCLEOTIDE SEQUENCE [LARGE SCALE GENOMIC DNA]</scope>
    <source>
        <strain evidence="4 5">FD-317 M1</strain>
    </source>
</reference>
<evidence type="ECO:0000313" key="4">
    <source>
        <dbReference type="EMBL" id="KIK61851.1"/>
    </source>
</evidence>
<keyword evidence="5" id="KW-1185">Reference proteome</keyword>
<evidence type="ECO:0000256" key="3">
    <source>
        <dbReference type="SAM" id="SignalP"/>
    </source>
</evidence>
<dbReference type="OrthoDB" id="2758521at2759"/>
<accession>A0A0D0C0Z6</accession>
<dbReference type="AlphaFoldDB" id="A0A0D0C0Z6"/>
<name>A0A0D0C0Z6_9AGAR</name>
<keyword evidence="3" id="KW-0732">Signal</keyword>
<feature type="signal peptide" evidence="3">
    <location>
        <begin position="1"/>
        <end position="33"/>
    </location>
</feature>
<keyword evidence="2" id="KW-0472">Membrane</keyword>
<sequence>MTKCIGNRFFSLLLSRRALLLLVSLSDLALVFCQPLNRSIDDTLGDSVTGQRPLFLPTTIGVWEDNTCRDCALQPPASSAFAKTYTAATYNSSLNNISITFEFTAANFTLDGYIAGSIDHSLDTSAPAFQFNESALAFSKTGLENSTHQMVGHYSSIYLSRLNQNLVRLLAPAALLKQSGLILTMPCIRALFSNISDLCLELTEDSTTVTASSSSFSDTSGSSSKQTGIIAGAVAGGLVILNAAIAGLVFYCRSQSQKRWHRVLSRKLQHHNIGRNMHVDPFCLPAQQNHANPFAYEGRKERKKKKGLIQIAATNSPSLGPVSSSPLLLGPPISRKIVPMPTASASAQIPAVSASAQTSEPAAELRQLRRRELERQMKEISNEIEQLRSEQTVFMERQEELAQALGINDELLPGYSNS</sequence>
<keyword evidence="2" id="KW-0812">Transmembrane</keyword>